<feature type="region of interest" description="Disordered" evidence="3">
    <location>
        <begin position="1"/>
        <end position="60"/>
    </location>
</feature>
<dbReference type="SUPFAM" id="SSF53335">
    <property type="entry name" value="S-adenosyl-L-methionine-dependent methyltransferases"/>
    <property type="match status" value="1"/>
</dbReference>
<name>A0AA38H4H1_9TREE</name>
<dbReference type="GO" id="GO:0005737">
    <property type="term" value="C:cytoplasm"/>
    <property type="evidence" value="ECO:0007669"/>
    <property type="project" value="TreeGrafter"/>
</dbReference>
<feature type="region of interest" description="Disordered" evidence="3">
    <location>
        <begin position="346"/>
        <end position="366"/>
    </location>
</feature>
<dbReference type="PANTHER" id="PTHR13069">
    <property type="entry name" value="ALKYLATED DNA REPAIR PROTEIN ALKB HOMOLOG 8"/>
    <property type="match status" value="1"/>
</dbReference>
<keyword evidence="5" id="KW-1185">Reference proteome</keyword>
<dbReference type="InterPro" id="IPR029063">
    <property type="entry name" value="SAM-dependent_MTases_sf"/>
</dbReference>
<dbReference type="GO" id="GO:0005634">
    <property type="term" value="C:nucleus"/>
    <property type="evidence" value="ECO:0007669"/>
    <property type="project" value="TreeGrafter"/>
</dbReference>
<feature type="compositionally biased region" description="Polar residues" evidence="3">
    <location>
        <begin position="291"/>
        <end position="301"/>
    </location>
</feature>
<feature type="compositionally biased region" description="Acidic residues" evidence="3">
    <location>
        <begin position="351"/>
        <end position="360"/>
    </location>
</feature>
<accession>A0AA38H4H1</accession>
<evidence type="ECO:0000313" key="5">
    <source>
        <dbReference type="Proteomes" id="UP001164286"/>
    </source>
</evidence>
<dbReference type="EMBL" id="JAKWFO010000007">
    <property type="protein sequence ID" value="KAI9634382.1"/>
    <property type="molecule type" value="Genomic_DNA"/>
</dbReference>
<gene>
    <name evidence="4" type="ORF">MKK02DRAFT_16800</name>
</gene>
<proteinExistence type="predicted"/>
<comment type="caution">
    <text evidence="4">The sequence shown here is derived from an EMBL/GenBank/DDBJ whole genome shotgun (WGS) entry which is preliminary data.</text>
</comment>
<sequence>MTTDLSTESSPAEGSQTAVKGSERQNREPKLPRPVKAKAPPKPKPEPIPYRPTSNPGEDEQTAVHEVYEAIAPHFSQTRHKKPWPLISTFLHSLPPNSVGLDSGGGNGKYVPTAREAGVGLVVMDRSLGLLGDARRQPGFGLGKGKGKGKGREVEGDVAAYEVAGSDGSGECVRGDLTCEGWRRGVFDFAISIAAIHHLSTPLRRRRAVQVLLQPLVHAPKPPYARFMIYVWAYEQSSGSKRRMGATTGPPVPLTAETAARESAGTGEQEPAKVQDVLVPWVLQPPKAPRTPSTGESSGAAQSDEPVQVPAPEPQVLHRYYHLFVQGELRDLVVSAAKEDGYRVLGSTEGESGETEDESASEPLSSDTRWIKIRGVGWEADNWWIEGEVGIRPVSLPPV</sequence>
<dbReference type="Gene3D" id="3.40.50.150">
    <property type="entry name" value="Vaccinia Virus protein VP39"/>
    <property type="match status" value="1"/>
</dbReference>
<feature type="compositionally biased region" description="Basic and acidic residues" evidence="3">
    <location>
        <begin position="21"/>
        <end position="31"/>
    </location>
</feature>
<dbReference type="RefSeq" id="XP_052944159.1">
    <property type="nucleotide sequence ID" value="XM_053085692.1"/>
</dbReference>
<evidence type="ECO:0000256" key="2">
    <source>
        <dbReference type="ARBA" id="ARBA00022679"/>
    </source>
</evidence>
<dbReference type="PANTHER" id="PTHR13069:SF21">
    <property type="entry name" value="ALKYLATED DNA REPAIR PROTEIN ALKB HOMOLOG 8"/>
    <property type="match status" value="1"/>
</dbReference>
<dbReference type="GO" id="GO:0000049">
    <property type="term" value="F:tRNA binding"/>
    <property type="evidence" value="ECO:0007669"/>
    <property type="project" value="TreeGrafter"/>
</dbReference>
<protein>
    <recommendedName>
        <fullName evidence="6">Methyltransferase type 11 domain-containing protein</fullName>
    </recommendedName>
</protein>
<reference evidence="4" key="1">
    <citation type="journal article" date="2022" name="G3 (Bethesda)">
        <title>High quality genome of the basidiomycete yeast Dioszegia hungarica PDD-24b-2 isolated from cloud water.</title>
        <authorList>
            <person name="Jarrige D."/>
            <person name="Haridas S."/>
            <person name="Bleykasten-Grosshans C."/>
            <person name="Joly M."/>
            <person name="Nadalig T."/>
            <person name="Sancelme M."/>
            <person name="Vuilleumier S."/>
            <person name="Grigoriev I.V."/>
            <person name="Amato P."/>
            <person name="Bringel F."/>
        </authorList>
    </citation>
    <scope>NUCLEOTIDE SEQUENCE</scope>
    <source>
        <strain evidence="4">PDD-24b-2</strain>
    </source>
</reference>
<organism evidence="4 5">
    <name type="scientific">Dioszegia hungarica</name>
    <dbReference type="NCBI Taxonomy" id="4972"/>
    <lineage>
        <taxon>Eukaryota</taxon>
        <taxon>Fungi</taxon>
        <taxon>Dikarya</taxon>
        <taxon>Basidiomycota</taxon>
        <taxon>Agaricomycotina</taxon>
        <taxon>Tremellomycetes</taxon>
        <taxon>Tremellales</taxon>
        <taxon>Bulleribasidiaceae</taxon>
        <taxon>Dioszegia</taxon>
    </lineage>
</organism>
<dbReference type="InterPro" id="IPR051422">
    <property type="entry name" value="AlkB_tRNA_MeTrf/Diox"/>
</dbReference>
<dbReference type="GO" id="GO:0106335">
    <property type="term" value="F:tRNA (5-carboxymethyluridine(34)-5-O)-methyltransferase activity"/>
    <property type="evidence" value="ECO:0007669"/>
    <property type="project" value="TreeGrafter"/>
</dbReference>
<evidence type="ECO:0000313" key="4">
    <source>
        <dbReference type="EMBL" id="KAI9634382.1"/>
    </source>
</evidence>
<dbReference type="GO" id="GO:0030488">
    <property type="term" value="P:tRNA methylation"/>
    <property type="evidence" value="ECO:0007669"/>
    <property type="project" value="TreeGrafter"/>
</dbReference>
<evidence type="ECO:0008006" key="6">
    <source>
        <dbReference type="Google" id="ProtNLM"/>
    </source>
</evidence>
<keyword evidence="2" id="KW-0808">Transferase</keyword>
<dbReference type="Proteomes" id="UP001164286">
    <property type="component" value="Unassembled WGS sequence"/>
</dbReference>
<keyword evidence="1" id="KW-0489">Methyltransferase</keyword>
<evidence type="ECO:0000256" key="3">
    <source>
        <dbReference type="SAM" id="MobiDB-lite"/>
    </source>
</evidence>
<evidence type="ECO:0000256" key="1">
    <source>
        <dbReference type="ARBA" id="ARBA00022603"/>
    </source>
</evidence>
<feature type="compositionally biased region" description="Polar residues" evidence="3">
    <location>
        <begin position="1"/>
        <end position="19"/>
    </location>
</feature>
<feature type="region of interest" description="Disordered" evidence="3">
    <location>
        <begin position="284"/>
        <end position="308"/>
    </location>
</feature>
<dbReference type="AlphaFoldDB" id="A0AA38H4H1"/>
<dbReference type="GO" id="GO:0002098">
    <property type="term" value="P:tRNA wobble uridine modification"/>
    <property type="evidence" value="ECO:0007669"/>
    <property type="project" value="TreeGrafter"/>
</dbReference>
<dbReference type="GeneID" id="77724893"/>